<dbReference type="PANTHER" id="PTHR38733">
    <property type="entry name" value="PROTEIN MCRC"/>
    <property type="match status" value="1"/>
</dbReference>
<keyword evidence="1" id="KW-0540">Nuclease</keyword>
<dbReference type="PANTHER" id="PTHR38733:SF1">
    <property type="entry name" value="TYPE IV METHYL-DIRECTED RESTRICTION ENZYME ECOKMCRBC"/>
    <property type="match status" value="1"/>
</dbReference>
<dbReference type="OrthoDB" id="5148566at2"/>
<proteinExistence type="predicted"/>
<reference evidence="1 2" key="1">
    <citation type="submission" date="2019-06" db="EMBL/GenBank/DDBJ databases">
        <title>Draft genome sequence of Miniimonas arenae KCTC 19750T isolated from sea sand.</title>
        <authorList>
            <person name="Park S.-J."/>
        </authorList>
    </citation>
    <scope>NUCLEOTIDE SEQUENCE [LARGE SCALE GENOMIC DNA]</scope>
    <source>
        <strain evidence="1 2">KCTC 19750</strain>
    </source>
</reference>
<keyword evidence="2" id="KW-1185">Reference proteome</keyword>
<keyword evidence="1" id="KW-0255">Endonuclease</keyword>
<gene>
    <name evidence="1" type="ORF">FH969_10460</name>
</gene>
<protein>
    <submittedName>
        <fullName evidence="1">Restriction endonuclease</fullName>
    </submittedName>
</protein>
<dbReference type="GO" id="GO:0004519">
    <property type="term" value="F:endonuclease activity"/>
    <property type="evidence" value="ECO:0007669"/>
    <property type="project" value="UniProtKB-KW"/>
</dbReference>
<comment type="caution">
    <text evidence="1">The sequence shown here is derived from an EMBL/GenBank/DDBJ whole genome shotgun (WGS) entry which is preliminary data.</text>
</comment>
<dbReference type="InterPro" id="IPR019292">
    <property type="entry name" value="McrC"/>
</dbReference>
<evidence type="ECO:0000313" key="2">
    <source>
        <dbReference type="Proteomes" id="UP000313849"/>
    </source>
</evidence>
<organism evidence="1 2">
    <name type="scientific">Miniimonas arenae</name>
    <dbReference type="NCBI Taxonomy" id="676201"/>
    <lineage>
        <taxon>Bacteria</taxon>
        <taxon>Bacillati</taxon>
        <taxon>Actinomycetota</taxon>
        <taxon>Actinomycetes</taxon>
        <taxon>Micrococcales</taxon>
        <taxon>Beutenbergiaceae</taxon>
        <taxon>Miniimonas</taxon>
    </lineage>
</organism>
<accession>A0A5C5B9Q5</accession>
<sequence>MVDGITREDLWPAVAETLARLAERALLRGVRQGYVPREEELMVLRGRIRTSAQMSRHQGAVIPLEVAYDEYDVDTPENRILRAALVRVAGLPRLDRRLRGRLQHLLGRLTGATALRRGTPLPPWRPSRLNSDYQPALRLSELILRTIGGEGASPTASFVVDMAKVFEDFVSTALGESLQRRSAGATHTQYRDVLDEDGTVPIRPDIVHTIGGRPVAVLDAKYKLGTEGDAYPTADVFQMTAYCAALGLPRGTLVYAGSRGDRSGPRVVRIRNLGIEIELWPLDVSAAPRELLTQVDVLAQHVDAGVAVGLQPIAHTRAP</sequence>
<dbReference type="AlphaFoldDB" id="A0A5C5B9Q5"/>
<dbReference type="Proteomes" id="UP000313849">
    <property type="component" value="Unassembled WGS sequence"/>
</dbReference>
<keyword evidence="1" id="KW-0378">Hydrolase</keyword>
<dbReference type="Pfam" id="PF10117">
    <property type="entry name" value="McrBC"/>
    <property type="match status" value="1"/>
</dbReference>
<evidence type="ECO:0000313" key="1">
    <source>
        <dbReference type="EMBL" id="TNU73628.1"/>
    </source>
</evidence>
<dbReference type="EMBL" id="VENP01000038">
    <property type="protein sequence ID" value="TNU73628.1"/>
    <property type="molecule type" value="Genomic_DNA"/>
</dbReference>
<name>A0A5C5B9Q5_9MICO</name>